<dbReference type="Gene3D" id="3.40.1350.10">
    <property type="match status" value="1"/>
</dbReference>
<accession>A0AAN6KMQ2</accession>
<comment type="caution">
    <text evidence="4">The sequence shown here is derived from an EMBL/GenBank/DDBJ whole genome shotgun (WGS) entry which is preliminary data.</text>
</comment>
<sequence>MSSLTCDNDSRPVRYLRRLLPTPMLFPQPLLSPFPHHDIYRHICAARPAVLTARTHHPDDVSSSTLSYQYLHALQPCPAAHELPHATPTNATAAKPVARTRAVKVPKQDALYRPDVGLAERQAILDASLQPVKKPTTKPRRTKATEPASKEEDVADTTATETDAPKPRKRRTTKVKAPSVPPRLLPPTEPKHHDLSSFLAHVSRNNINTTSTVYKGTHFEYTVAAALRSLNFTLQRTGRSNDLGIDLVGHWSLPSEHGKKKDYHVPVLVQCKAARPTPAMIRELEGAYTGAPAGWRGEGVLALLANVHPSTKGVREAVQRSRWPLGVLQVTREGKVKQFLWNAVAAEVGLEGLGVAVRYASKRGGVLEAGGDGEGETASSIGLTWMGKVWRPAGMQIAEEKVGTMILDT</sequence>
<dbReference type="PANTHER" id="PTHR28133">
    <property type="entry name" value="REQUIRED FOR RESPIRATORY GROWTH PROTEIN 7, MITOCHONDRIAL"/>
    <property type="match status" value="1"/>
</dbReference>
<evidence type="ECO:0000256" key="2">
    <source>
        <dbReference type="ARBA" id="ARBA00023128"/>
    </source>
</evidence>
<feature type="region of interest" description="Disordered" evidence="3">
    <location>
        <begin position="127"/>
        <end position="192"/>
    </location>
</feature>
<dbReference type="InterPro" id="IPR018828">
    <property type="entry name" value="RRG7"/>
</dbReference>
<comment type="subcellular location">
    <subcellularLocation>
        <location evidence="1">Mitochondrion</location>
    </subcellularLocation>
</comment>
<dbReference type="PANTHER" id="PTHR28133:SF1">
    <property type="entry name" value="REQUIRED FOR RESPIRATORY GROWTH PROTEIN 7, MITOCHONDRIAL"/>
    <property type="match status" value="1"/>
</dbReference>
<name>A0AAN6KMQ2_9PEZI</name>
<dbReference type="Proteomes" id="UP001175353">
    <property type="component" value="Unassembled WGS sequence"/>
</dbReference>
<evidence type="ECO:0000313" key="5">
    <source>
        <dbReference type="Proteomes" id="UP001175353"/>
    </source>
</evidence>
<organism evidence="4 5">
    <name type="scientific">Friedmanniomyces endolithicus</name>
    <dbReference type="NCBI Taxonomy" id="329885"/>
    <lineage>
        <taxon>Eukaryota</taxon>
        <taxon>Fungi</taxon>
        <taxon>Dikarya</taxon>
        <taxon>Ascomycota</taxon>
        <taxon>Pezizomycotina</taxon>
        <taxon>Dothideomycetes</taxon>
        <taxon>Dothideomycetidae</taxon>
        <taxon>Mycosphaerellales</taxon>
        <taxon>Teratosphaeriaceae</taxon>
        <taxon>Friedmanniomyces</taxon>
    </lineage>
</organism>
<evidence type="ECO:0000256" key="3">
    <source>
        <dbReference type="SAM" id="MobiDB-lite"/>
    </source>
</evidence>
<keyword evidence="2" id="KW-0496">Mitochondrion</keyword>
<evidence type="ECO:0000256" key="1">
    <source>
        <dbReference type="ARBA" id="ARBA00004173"/>
    </source>
</evidence>
<dbReference type="Pfam" id="PF10356">
    <property type="entry name" value="RRG7"/>
    <property type="match status" value="1"/>
</dbReference>
<protein>
    <recommendedName>
        <fullName evidence="6">Required for respiratory growth protein 7, mitochondrial</fullName>
    </recommendedName>
</protein>
<feature type="compositionally biased region" description="Pro residues" evidence="3">
    <location>
        <begin position="179"/>
        <end position="188"/>
    </location>
</feature>
<dbReference type="GO" id="GO:0003676">
    <property type="term" value="F:nucleic acid binding"/>
    <property type="evidence" value="ECO:0007669"/>
    <property type="project" value="InterPro"/>
</dbReference>
<evidence type="ECO:0000313" key="4">
    <source>
        <dbReference type="EMBL" id="KAK0990950.1"/>
    </source>
</evidence>
<keyword evidence="5" id="KW-1185">Reference proteome</keyword>
<gene>
    <name evidence="4" type="ORF">LTR91_008732</name>
</gene>
<reference evidence="4" key="1">
    <citation type="submission" date="2023-06" db="EMBL/GenBank/DDBJ databases">
        <title>Black Yeasts Isolated from many extreme environments.</title>
        <authorList>
            <person name="Coleine C."/>
            <person name="Stajich J.E."/>
            <person name="Selbmann L."/>
        </authorList>
    </citation>
    <scope>NUCLEOTIDE SEQUENCE</scope>
    <source>
        <strain evidence="4">CCFEE 5200</strain>
    </source>
</reference>
<dbReference type="GO" id="GO:0005739">
    <property type="term" value="C:mitochondrion"/>
    <property type="evidence" value="ECO:0007669"/>
    <property type="project" value="UniProtKB-SubCell"/>
</dbReference>
<dbReference type="EMBL" id="JAUJLE010000068">
    <property type="protein sequence ID" value="KAK0990950.1"/>
    <property type="molecule type" value="Genomic_DNA"/>
</dbReference>
<evidence type="ECO:0008006" key="6">
    <source>
        <dbReference type="Google" id="ProtNLM"/>
    </source>
</evidence>
<dbReference type="AlphaFoldDB" id="A0AAN6KMQ2"/>
<dbReference type="InterPro" id="IPR011856">
    <property type="entry name" value="tRNA_endonuc-like_dom_sf"/>
</dbReference>
<proteinExistence type="predicted"/>